<feature type="domain" description="PIN" evidence="1">
    <location>
        <begin position="6"/>
        <end position="96"/>
    </location>
</feature>
<dbReference type="Gene3D" id="3.40.50.1010">
    <property type="entry name" value="5'-nuclease"/>
    <property type="match status" value="1"/>
</dbReference>
<proteinExistence type="predicted"/>
<dbReference type="Proteomes" id="UP000027153">
    <property type="component" value="Unassembled WGS sequence"/>
</dbReference>
<dbReference type="SUPFAM" id="SSF88723">
    <property type="entry name" value="PIN domain-like"/>
    <property type="match status" value="1"/>
</dbReference>
<dbReference type="Pfam" id="PF01850">
    <property type="entry name" value="PIN"/>
    <property type="match status" value="1"/>
</dbReference>
<evidence type="ECO:0000313" key="3">
    <source>
        <dbReference type="Proteomes" id="UP000027153"/>
    </source>
</evidence>
<sequence>MKYLDSEVVTIRLNLMEMYYHLLQDYGEATAEKYYDETIGYFIDYTDEDIKEAMKFRLAMKGNKKKLSYVDALGYTIANRMDIPFLTDDIAFEDIPNVEYIK</sequence>
<evidence type="ECO:0000313" key="2">
    <source>
        <dbReference type="EMBL" id="KCZ72581.1"/>
    </source>
</evidence>
<protein>
    <submittedName>
        <fullName evidence="2">PIN domain-containing protein</fullName>
    </submittedName>
</protein>
<organism evidence="2 3">
    <name type="scientific">Candidatus Methanoperedens nitratireducens</name>
    <dbReference type="NCBI Taxonomy" id="1392998"/>
    <lineage>
        <taxon>Archaea</taxon>
        <taxon>Methanobacteriati</taxon>
        <taxon>Methanobacteriota</taxon>
        <taxon>Stenosarchaea group</taxon>
        <taxon>Methanomicrobia</taxon>
        <taxon>Methanosarcinales</taxon>
        <taxon>ANME-2 cluster</taxon>
        <taxon>Candidatus Methanoperedentaceae</taxon>
        <taxon>Candidatus Methanoperedens</taxon>
    </lineage>
</organism>
<comment type="caution">
    <text evidence="2">The sequence shown here is derived from an EMBL/GenBank/DDBJ whole genome shotgun (WGS) entry which is preliminary data.</text>
</comment>
<dbReference type="OrthoDB" id="94926at2157"/>
<dbReference type="AlphaFoldDB" id="A0A062V0B1"/>
<dbReference type="InterPro" id="IPR029060">
    <property type="entry name" value="PIN-like_dom_sf"/>
</dbReference>
<keyword evidence="3" id="KW-1185">Reference proteome</keyword>
<accession>A0A062V0B1</accession>
<dbReference type="EMBL" id="JMIY01000002">
    <property type="protein sequence ID" value="KCZ72581.1"/>
    <property type="molecule type" value="Genomic_DNA"/>
</dbReference>
<evidence type="ECO:0000259" key="1">
    <source>
        <dbReference type="Pfam" id="PF01850"/>
    </source>
</evidence>
<dbReference type="InterPro" id="IPR002716">
    <property type="entry name" value="PIN_dom"/>
</dbReference>
<gene>
    <name evidence="2" type="ORF">ANME2D_01010</name>
</gene>
<name>A0A062V0B1_9EURY</name>
<dbReference type="RefSeq" id="WP_052368572.1">
    <property type="nucleotide sequence ID" value="NZ_JMIY01000002.1"/>
</dbReference>
<reference evidence="2 3" key="1">
    <citation type="journal article" date="2013" name="Nature">
        <title>Anaerobic oxidation of methane coupled to nitrate reduction in a novel archaeal lineage.</title>
        <authorList>
            <person name="Haroon M.F."/>
            <person name="Hu S."/>
            <person name="Shi Y."/>
            <person name="Imelfort M."/>
            <person name="Keller J."/>
            <person name="Hugenholtz P."/>
            <person name="Yuan Z."/>
            <person name="Tyson G.W."/>
        </authorList>
    </citation>
    <scope>NUCLEOTIDE SEQUENCE [LARGE SCALE GENOMIC DNA]</scope>
    <source>
        <strain evidence="2 3">ANME-2d</strain>
    </source>
</reference>